<reference evidence="1" key="1">
    <citation type="submission" date="2020-05" db="EMBL/GenBank/DDBJ databases">
        <authorList>
            <person name="Rincon C."/>
            <person name="Sanders R I."/>
            <person name="Robbins C."/>
            <person name="Chaturvedi A."/>
        </authorList>
    </citation>
    <scope>NUCLEOTIDE SEQUENCE</scope>
    <source>
        <strain evidence="1">CHB12</strain>
    </source>
</reference>
<protein>
    <submittedName>
        <fullName evidence="1">Uncharacterized protein</fullName>
    </submittedName>
</protein>
<proteinExistence type="predicted"/>
<dbReference type="OrthoDB" id="2352140at2759"/>
<comment type="caution">
    <text evidence="1">The sequence shown here is derived from an EMBL/GenBank/DDBJ whole genome shotgun (WGS) entry which is preliminary data.</text>
</comment>
<name>A0A916EG73_9GLOM</name>
<evidence type="ECO:0000313" key="2">
    <source>
        <dbReference type="Proteomes" id="UP000684084"/>
    </source>
</evidence>
<dbReference type="AlphaFoldDB" id="A0A916EG73"/>
<accession>A0A916EG73</accession>
<dbReference type="Proteomes" id="UP000684084">
    <property type="component" value="Unassembled WGS sequence"/>
</dbReference>
<evidence type="ECO:0000313" key="1">
    <source>
        <dbReference type="EMBL" id="CAB5385805.1"/>
    </source>
</evidence>
<dbReference type="VEuPathDB" id="FungiDB:RhiirFUN_011386"/>
<organism evidence="1 2">
    <name type="scientific">Rhizophagus irregularis</name>
    <dbReference type="NCBI Taxonomy" id="588596"/>
    <lineage>
        <taxon>Eukaryota</taxon>
        <taxon>Fungi</taxon>
        <taxon>Fungi incertae sedis</taxon>
        <taxon>Mucoromycota</taxon>
        <taxon>Glomeromycotina</taxon>
        <taxon>Glomeromycetes</taxon>
        <taxon>Glomerales</taxon>
        <taxon>Glomeraceae</taxon>
        <taxon>Rhizophagus</taxon>
    </lineage>
</organism>
<sequence>MNEANFVEVGGADSEKDDINYITTEINEDVSVKVGGADSEKDDNSKPITTEMNENVSVKVDSKKDDINYKPPHNEIPIITLQTGAVEIQEKTKEQTNVRTSGFISLSDILRPFLNNGIYDSIMAYYQEDCKTESLSKIVQDTKSTEYIIGTLNGFILDGDILNIKFKVLVDKLERLNVHSFSLYADDINDENLQKTYSFNNDKWEINRSTEEIEIKFLKNNESRRIKRFNRYLAMRYMIFKNNDILLVLNDYENLNQDLRT</sequence>
<dbReference type="EMBL" id="CAGKOT010000054">
    <property type="protein sequence ID" value="CAB5385805.1"/>
    <property type="molecule type" value="Genomic_DNA"/>
</dbReference>
<gene>
    <name evidence="1" type="ORF">CHRIB12_LOCUS19427</name>
</gene>